<dbReference type="InterPro" id="IPR036910">
    <property type="entry name" value="HMG_box_dom_sf"/>
</dbReference>
<dbReference type="PROSITE" id="PS51192">
    <property type="entry name" value="HELICASE_ATP_BIND_1"/>
    <property type="match status" value="1"/>
</dbReference>
<feature type="compositionally biased region" description="Basic and acidic residues" evidence="3">
    <location>
        <begin position="80"/>
        <end position="90"/>
    </location>
</feature>
<keyword evidence="2" id="KW-0238">DNA-binding</keyword>
<feature type="domain" description="HMG box" evidence="4">
    <location>
        <begin position="5"/>
        <end position="73"/>
    </location>
</feature>
<feature type="domain" description="Helicase C-terminal" evidence="6">
    <location>
        <begin position="560"/>
        <end position="711"/>
    </location>
</feature>
<organism evidence="7 8">
    <name type="scientific">Aureococcus anophagefferens</name>
    <name type="common">Harmful bloom alga</name>
    <dbReference type="NCBI Taxonomy" id="44056"/>
    <lineage>
        <taxon>Eukaryota</taxon>
        <taxon>Sar</taxon>
        <taxon>Stramenopiles</taxon>
        <taxon>Ochrophyta</taxon>
        <taxon>Pelagophyceae</taxon>
        <taxon>Pelagomonadales</taxon>
        <taxon>Pelagomonadaceae</taxon>
        <taxon>Aureococcus</taxon>
    </lineage>
</organism>
<feature type="domain" description="Helicase ATP-binding" evidence="5">
    <location>
        <begin position="250"/>
        <end position="422"/>
    </location>
</feature>
<feature type="region of interest" description="Disordered" evidence="3">
    <location>
        <begin position="59"/>
        <end position="141"/>
    </location>
</feature>
<evidence type="ECO:0000313" key="7">
    <source>
        <dbReference type="EMBL" id="KAK7240462.1"/>
    </source>
</evidence>
<dbReference type="SMART" id="SM00487">
    <property type="entry name" value="DEXDc"/>
    <property type="match status" value="1"/>
</dbReference>
<dbReference type="CDD" id="cd17997">
    <property type="entry name" value="DEXHc_SMARCA1_SMARCA5"/>
    <property type="match status" value="1"/>
</dbReference>
<dbReference type="InterPro" id="IPR027417">
    <property type="entry name" value="P-loop_NTPase"/>
</dbReference>
<keyword evidence="7" id="KW-0347">Helicase</keyword>
<sequence length="1311" mass="144064">MASKPAPAKSAYGFFTKSRHEWYSANDKSKPMGDRMKEISAAWKALDAGGKKKFDKLAEQDRARFERESDEADAAAAAEQEAKRAQRDGDATGPRGCKRSLEEKAAKPRKKVEMSAARKKQIAADRAEREQREENIEEEREALRERMAEAAQARLKYLLSQSDIFGHFGSGVTAAAKAASRGRDGGAAASPRTPKSPSKRRARVDSAGDDDDDDAAARRESVSETRLLAQPSCIAGKMRPYQLEGLNWMIRLQEHGMNGILADEMGLGKTLQSISVLGWLAEAKGVKGPHLVLVPKSTLGNWMNEFARWCPEMLKAVRFHGSKPEREAFVRDVLKPGCAPGERDWDVCVTTYEVANAEARALEKLSWRFVIIDEAHRIKNEASLFARTARSLRAERRLLVTGTPLQNNLHELWALLNFLLPDVFASSDQFDEWFDLDVEDEDAKKTMITQLHKLLRPFVLRRLKVDVEKSLPPKTETILFTGLSVSQKQVYKSLLKRDASLLAGPEAGGDRAGASRAKMANIAMQLRKCCNHPYLFQGVEDRNLDPLGDHVVANCGKLVLLDKLLAKLKDRGHRVLVFSQMTALLDVLEDFMAMRDYEYCRIDGNTSYEERDDLIEAYNAPNSDKFVFLLSTRAGGLGINLQTADTVVLYDSDWNPQADLQAMDRAHRIGQKKPVHVYRLVTANTIEEKIVERAKKKLKLDAMVVQQGRLNNAKKELQGPSKDEMLEAVTFGASAIFRSGDSNDVTDDDIDAIIARGAERTALLDEKLAEADQGDMLDFKLDGDSNMQTFEGVDYSDKSNRTQTDEEALIAAAKADADALAKRDRPRSLYNVQALERAFKPKPKGEPSRNVVPAARRLPKLDAHMFCDGDRLRELGALEEERYRALYVANDGDAYAAACDAGVLGPELEAEKAALLAAGFPAWNKQRFRDWYRCVSRLGRENHGAVAEALGVDAAEVARYAAAFWARGALEIDEAEYQKALKSIERGEKELEKNTATAAALDRLVAPGGGGGNLLETLPVDTQGQALKEDHDRPFSREEDRFLLVASHALGGPGADGHALAAAARASDRFLFDRFFLSQSPGDLAKRAGDLAKKAESILAEVERRERGEADRKSKKASSERPSGVVLAELRALDPDLAAAAQAASLAEDVEKRGKALLAQRKKDLARAERGETVRVQTKMPAAAPSRKRAHKAAAEPALDQRSSFVVYAQDTAGAVVDAYLSRPPGAAGADHATIIDDCLKLLERKWDAESASNKQAYDDKLAKKPRPAPTVVSVPPPANAVPSSASPKIPKKRKASEENAVPPDAPSAEA</sequence>
<dbReference type="InterPro" id="IPR009071">
    <property type="entry name" value="HMG_box_dom"/>
</dbReference>
<dbReference type="InterPro" id="IPR000330">
    <property type="entry name" value="SNF2_N"/>
</dbReference>
<feature type="DNA-binding region" description="HMG box" evidence="2">
    <location>
        <begin position="5"/>
        <end position="73"/>
    </location>
</feature>
<keyword evidence="7" id="KW-0547">Nucleotide-binding</keyword>
<dbReference type="InterPro" id="IPR015195">
    <property type="entry name" value="SLIDE"/>
</dbReference>
<dbReference type="Pfam" id="PF09111">
    <property type="entry name" value="SLIDE"/>
    <property type="match status" value="1"/>
</dbReference>
<evidence type="ECO:0000259" key="5">
    <source>
        <dbReference type="PROSITE" id="PS51192"/>
    </source>
</evidence>
<dbReference type="Gene3D" id="3.40.50.300">
    <property type="entry name" value="P-loop containing nucleotide triphosphate hydrolases"/>
    <property type="match status" value="1"/>
</dbReference>
<gene>
    <name evidence="7" type="ORF">SO694_00113038</name>
</gene>
<name>A0ABR1FWS9_AURAN</name>
<reference evidence="7 8" key="1">
    <citation type="submission" date="2024-03" db="EMBL/GenBank/DDBJ databases">
        <title>Aureococcus anophagefferens CCMP1851 and Kratosvirus quantuckense: Draft genome of a second virus-susceptible host strain in the model system.</title>
        <authorList>
            <person name="Chase E."/>
            <person name="Truchon A.R."/>
            <person name="Schepens W."/>
            <person name="Wilhelm S.W."/>
        </authorList>
    </citation>
    <scope>NUCLEOTIDE SEQUENCE [LARGE SCALE GENOMIC DNA]</scope>
    <source>
        <strain evidence="7 8">CCMP1851</strain>
    </source>
</reference>
<dbReference type="PROSITE" id="PS50118">
    <property type="entry name" value="HMG_BOX_2"/>
    <property type="match status" value="1"/>
</dbReference>
<dbReference type="Pfam" id="PF00176">
    <property type="entry name" value="SNF2-rel_dom"/>
    <property type="match status" value="1"/>
</dbReference>
<dbReference type="InterPro" id="IPR009057">
    <property type="entry name" value="Homeodomain-like_sf"/>
</dbReference>
<dbReference type="Pfam" id="PF09011">
    <property type="entry name" value="HMG_box_2"/>
    <property type="match status" value="1"/>
</dbReference>
<dbReference type="Proteomes" id="UP001363151">
    <property type="component" value="Unassembled WGS sequence"/>
</dbReference>
<dbReference type="SUPFAM" id="SSF46689">
    <property type="entry name" value="Homeodomain-like"/>
    <property type="match status" value="1"/>
</dbReference>
<feature type="compositionally biased region" description="Basic and acidic residues" evidence="3">
    <location>
        <begin position="122"/>
        <end position="134"/>
    </location>
</feature>
<protein>
    <submittedName>
        <fullName evidence="7">Helicase</fullName>
    </submittedName>
</protein>
<proteinExistence type="predicted"/>
<dbReference type="Gene3D" id="1.10.10.60">
    <property type="entry name" value="Homeodomain-like"/>
    <property type="match status" value="2"/>
</dbReference>
<dbReference type="SUPFAM" id="SSF52540">
    <property type="entry name" value="P-loop containing nucleoside triphosphate hydrolases"/>
    <property type="match status" value="2"/>
</dbReference>
<evidence type="ECO:0000259" key="6">
    <source>
        <dbReference type="PROSITE" id="PS51194"/>
    </source>
</evidence>
<keyword evidence="7" id="KW-0067">ATP-binding</keyword>
<dbReference type="CDD" id="cd18793">
    <property type="entry name" value="SF2_C_SNF"/>
    <property type="match status" value="1"/>
</dbReference>
<feature type="region of interest" description="Disordered" evidence="3">
    <location>
        <begin position="179"/>
        <end position="223"/>
    </location>
</feature>
<dbReference type="InterPro" id="IPR001650">
    <property type="entry name" value="Helicase_C-like"/>
</dbReference>
<evidence type="ECO:0000256" key="3">
    <source>
        <dbReference type="SAM" id="MobiDB-lite"/>
    </source>
</evidence>
<dbReference type="EMBL" id="JBBJCI010000212">
    <property type="protein sequence ID" value="KAK7240462.1"/>
    <property type="molecule type" value="Genomic_DNA"/>
</dbReference>
<feature type="region of interest" description="Disordered" evidence="3">
    <location>
        <begin position="1168"/>
        <end position="1196"/>
    </location>
</feature>
<dbReference type="Pfam" id="PF00271">
    <property type="entry name" value="Helicase_C"/>
    <property type="match status" value="1"/>
</dbReference>
<dbReference type="Gene3D" id="1.10.30.10">
    <property type="entry name" value="High mobility group box domain"/>
    <property type="match status" value="1"/>
</dbReference>
<evidence type="ECO:0000256" key="2">
    <source>
        <dbReference type="PROSITE-ProRule" id="PRU00267"/>
    </source>
</evidence>
<comment type="caution">
    <text evidence="7">The sequence shown here is derived from an EMBL/GenBank/DDBJ whole genome shotgun (WGS) entry which is preliminary data.</text>
</comment>
<dbReference type="InterPro" id="IPR049730">
    <property type="entry name" value="SNF2/RAD54-like_C"/>
</dbReference>
<dbReference type="Gene3D" id="3.40.50.10810">
    <property type="entry name" value="Tandem AAA-ATPase domain"/>
    <property type="match status" value="1"/>
</dbReference>
<dbReference type="PROSITE" id="PS51194">
    <property type="entry name" value="HELICASE_CTER"/>
    <property type="match status" value="1"/>
</dbReference>
<keyword evidence="2" id="KW-0539">Nucleus</keyword>
<feature type="region of interest" description="Disordered" evidence="3">
    <location>
        <begin position="1250"/>
        <end position="1311"/>
    </location>
</feature>
<dbReference type="InterPro" id="IPR014001">
    <property type="entry name" value="Helicase_ATP-bd"/>
</dbReference>
<keyword evidence="8" id="KW-1185">Reference proteome</keyword>
<dbReference type="InterPro" id="IPR038718">
    <property type="entry name" value="SNF2-like_sf"/>
</dbReference>
<dbReference type="InterPro" id="IPR044754">
    <property type="entry name" value="Isw1/2_DEXHc"/>
</dbReference>
<dbReference type="GO" id="GO:0004386">
    <property type="term" value="F:helicase activity"/>
    <property type="evidence" value="ECO:0007669"/>
    <property type="project" value="UniProtKB-KW"/>
</dbReference>
<dbReference type="SMART" id="SM00398">
    <property type="entry name" value="HMG"/>
    <property type="match status" value="1"/>
</dbReference>
<keyword evidence="1" id="KW-0378">Hydrolase</keyword>
<dbReference type="SMART" id="SM00490">
    <property type="entry name" value="HELICc"/>
    <property type="match status" value="1"/>
</dbReference>
<accession>A0ABR1FWS9</accession>
<dbReference type="SUPFAM" id="SSF47095">
    <property type="entry name" value="HMG-box"/>
    <property type="match status" value="1"/>
</dbReference>
<evidence type="ECO:0000313" key="8">
    <source>
        <dbReference type="Proteomes" id="UP001363151"/>
    </source>
</evidence>
<dbReference type="PANTHER" id="PTHR10799">
    <property type="entry name" value="SNF2/RAD54 HELICASE FAMILY"/>
    <property type="match status" value="1"/>
</dbReference>
<evidence type="ECO:0000259" key="4">
    <source>
        <dbReference type="PROSITE" id="PS50118"/>
    </source>
</evidence>
<evidence type="ECO:0000256" key="1">
    <source>
        <dbReference type="ARBA" id="ARBA00022801"/>
    </source>
</evidence>